<dbReference type="PANTHER" id="PTHR23324">
    <property type="entry name" value="SEC14 RELATED PROTEIN"/>
    <property type="match status" value="1"/>
</dbReference>
<dbReference type="Pfam" id="PF03765">
    <property type="entry name" value="CRAL_TRIO_N"/>
    <property type="match status" value="1"/>
</dbReference>
<dbReference type="InterPro" id="IPR011074">
    <property type="entry name" value="CRAL/TRIO_N_dom"/>
</dbReference>
<dbReference type="SUPFAM" id="SSF52087">
    <property type="entry name" value="CRAL/TRIO domain"/>
    <property type="match status" value="1"/>
</dbReference>
<dbReference type="Proteomes" id="UP000094527">
    <property type="component" value="Unassembled WGS sequence"/>
</dbReference>
<reference evidence="3 4" key="1">
    <citation type="journal article" date="2016" name="Genome Biol. Evol.">
        <title>Gene Family Evolution Reflects Adaptation to Soil Environmental Stressors in the Genome of the Collembolan Orchesella cincta.</title>
        <authorList>
            <person name="Faddeeva-Vakhrusheva A."/>
            <person name="Derks M.F."/>
            <person name="Anvar S.Y."/>
            <person name="Agamennone V."/>
            <person name="Suring W."/>
            <person name="Smit S."/>
            <person name="van Straalen N.M."/>
            <person name="Roelofs D."/>
        </authorList>
    </citation>
    <scope>NUCLEOTIDE SEQUENCE [LARGE SCALE GENOMIC DNA]</scope>
    <source>
        <tissue evidence="3">Mixed pool</tissue>
    </source>
</reference>
<dbReference type="SUPFAM" id="SSF46938">
    <property type="entry name" value="CRAL/TRIO N-terminal domain"/>
    <property type="match status" value="1"/>
</dbReference>
<organism evidence="3 4">
    <name type="scientific">Orchesella cincta</name>
    <name type="common">Springtail</name>
    <name type="synonym">Podura cincta</name>
    <dbReference type="NCBI Taxonomy" id="48709"/>
    <lineage>
        <taxon>Eukaryota</taxon>
        <taxon>Metazoa</taxon>
        <taxon>Ecdysozoa</taxon>
        <taxon>Arthropoda</taxon>
        <taxon>Hexapoda</taxon>
        <taxon>Collembola</taxon>
        <taxon>Entomobryomorpha</taxon>
        <taxon>Entomobryoidea</taxon>
        <taxon>Orchesellidae</taxon>
        <taxon>Orchesellinae</taxon>
        <taxon>Orchesella</taxon>
    </lineage>
</organism>
<proteinExistence type="predicted"/>
<protein>
    <submittedName>
        <fullName evidence="3">Protein real-time</fullName>
    </submittedName>
</protein>
<evidence type="ECO:0000259" key="2">
    <source>
        <dbReference type="PROSITE" id="PS50191"/>
    </source>
</evidence>
<dbReference type="EMBL" id="LJIJ01003110">
    <property type="protein sequence ID" value="ODM88861.1"/>
    <property type="molecule type" value="Genomic_DNA"/>
</dbReference>
<evidence type="ECO:0000313" key="3">
    <source>
        <dbReference type="EMBL" id="ODM88861.1"/>
    </source>
</evidence>
<dbReference type="InterPro" id="IPR001251">
    <property type="entry name" value="CRAL-TRIO_dom"/>
</dbReference>
<evidence type="ECO:0000256" key="1">
    <source>
        <dbReference type="SAM" id="SignalP"/>
    </source>
</evidence>
<dbReference type="InterPro" id="IPR036865">
    <property type="entry name" value="CRAL-TRIO_dom_sf"/>
</dbReference>
<dbReference type="AlphaFoldDB" id="A0A1D2M7F7"/>
<dbReference type="GO" id="GO:0005737">
    <property type="term" value="C:cytoplasm"/>
    <property type="evidence" value="ECO:0007669"/>
    <property type="project" value="TreeGrafter"/>
</dbReference>
<feature type="domain" description="CRAL-TRIO" evidence="2">
    <location>
        <begin position="102"/>
        <end position="251"/>
    </location>
</feature>
<dbReference type="CDD" id="cd00170">
    <property type="entry name" value="SEC14"/>
    <property type="match status" value="1"/>
</dbReference>
<sequence length="251" mass="29707">MKIQVCMGHHCLLAIIFVLQWNLVLPQVDSKDLHLTFEEKTTLDTFKQQVIHLLPEEFMKSDFYLIRWLRARNWDISDAKTMLFDTLKWRKENKIHSILQENWSDLEQDFPANFESSDKMFRPICTMEMGEWDFRLAVLTGKSQRLNRYLAYIIERYVSDVFKAQAAGRNVTRALVLVDAEGFSLRKHACPLCIPILIRWTVTMEMYYPQFTNEIIIINAPTTVSIPHSPQCYQTFHDSGYKRRIESIWYG</sequence>
<keyword evidence="1" id="KW-0732">Signal</keyword>
<dbReference type="STRING" id="48709.A0A1D2M7F7"/>
<dbReference type="OMA" id="HIMDMAN"/>
<evidence type="ECO:0000313" key="4">
    <source>
        <dbReference type="Proteomes" id="UP000094527"/>
    </source>
</evidence>
<comment type="caution">
    <text evidence="3">The sequence shown here is derived from an EMBL/GenBank/DDBJ whole genome shotgun (WGS) entry which is preliminary data.</text>
</comment>
<dbReference type="InterPro" id="IPR051064">
    <property type="entry name" value="SEC14/CRAL-TRIO_domain"/>
</dbReference>
<dbReference type="OrthoDB" id="7837562at2759"/>
<name>A0A1D2M7F7_ORCCI</name>
<dbReference type="Gene3D" id="3.40.525.10">
    <property type="entry name" value="CRAL-TRIO lipid binding domain"/>
    <property type="match status" value="1"/>
</dbReference>
<dbReference type="SMART" id="SM01100">
    <property type="entry name" value="CRAL_TRIO_N"/>
    <property type="match status" value="1"/>
</dbReference>
<gene>
    <name evidence="3" type="ORF">Ocin01_17827</name>
</gene>
<dbReference type="Pfam" id="PF00650">
    <property type="entry name" value="CRAL_TRIO"/>
    <property type="match status" value="1"/>
</dbReference>
<dbReference type="InterPro" id="IPR036273">
    <property type="entry name" value="CRAL/TRIO_N_dom_sf"/>
</dbReference>
<dbReference type="PANTHER" id="PTHR23324:SF83">
    <property type="entry name" value="SEC14-LIKE PROTEIN 2"/>
    <property type="match status" value="1"/>
</dbReference>
<feature type="signal peptide" evidence="1">
    <location>
        <begin position="1"/>
        <end position="26"/>
    </location>
</feature>
<accession>A0A1D2M7F7</accession>
<keyword evidence="4" id="KW-1185">Reference proteome</keyword>
<feature type="chain" id="PRO_5008903575" evidence="1">
    <location>
        <begin position="27"/>
        <end position="251"/>
    </location>
</feature>
<dbReference type="PROSITE" id="PS50191">
    <property type="entry name" value="CRAL_TRIO"/>
    <property type="match status" value="1"/>
</dbReference>